<gene>
    <name evidence="5" type="ORF">GCM10009839_77210</name>
</gene>
<name>A0ABN2V9Z3_9ACTN</name>
<comment type="caution">
    <text evidence="5">The sequence shown here is derived from an EMBL/GenBank/DDBJ whole genome shotgun (WGS) entry which is preliminary data.</text>
</comment>
<keyword evidence="2" id="KW-0238">DNA-binding</keyword>
<evidence type="ECO:0000256" key="1">
    <source>
        <dbReference type="ARBA" id="ARBA00023015"/>
    </source>
</evidence>
<proteinExistence type="predicted"/>
<keyword evidence="3" id="KW-0804">Transcription</keyword>
<reference evidence="5 6" key="1">
    <citation type="journal article" date="2019" name="Int. J. Syst. Evol. Microbiol.">
        <title>The Global Catalogue of Microorganisms (GCM) 10K type strain sequencing project: providing services to taxonomists for standard genome sequencing and annotation.</title>
        <authorList>
            <consortium name="The Broad Institute Genomics Platform"/>
            <consortium name="The Broad Institute Genome Sequencing Center for Infectious Disease"/>
            <person name="Wu L."/>
            <person name="Ma J."/>
        </authorList>
    </citation>
    <scope>NUCLEOTIDE SEQUENCE [LARGE SCALE GENOMIC DNA]</scope>
    <source>
        <strain evidence="5 6">JCM 16014</strain>
    </source>
</reference>
<protein>
    <submittedName>
        <fullName evidence="5">Helix-turn-helix domain-containing protein</fullName>
    </submittedName>
</protein>
<sequence>MSRSHIDVPELVTVACPVSEVIDSISGRWTVGILTAAAQGPVRFSELERVIRGISRRVLTLKLRQLERDGLLHRTVYPTVPPRVEYTLTDPATELLDTLRGLTDWAVRHRDTVATARAEFDRGQAQAQEPEPEQESD</sequence>
<dbReference type="PANTHER" id="PTHR33204:SF18">
    <property type="entry name" value="TRANSCRIPTIONAL REGULATORY PROTEIN"/>
    <property type="match status" value="1"/>
</dbReference>
<dbReference type="Gene3D" id="1.10.10.10">
    <property type="entry name" value="Winged helix-like DNA-binding domain superfamily/Winged helix DNA-binding domain"/>
    <property type="match status" value="1"/>
</dbReference>
<evidence type="ECO:0000313" key="5">
    <source>
        <dbReference type="EMBL" id="GAA2056605.1"/>
    </source>
</evidence>
<dbReference type="Proteomes" id="UP001500751">
    <property type="component" value="Unassembled WGS sequence"/>
</dbReference>
<dbReference type="InterPro" id="IPR036390">
    <property type="entry name" value="WH_DNA-bd_sf"/>
</dbReference>
<organism evidence="5 6">
    <name type="scientific">Catenulispora yoronensis</name>
    <dbReference type="NCBI Taxonomy" id="450799"/>
    <lineage>
        <taxon>Bacteria</taxon>
        <taxon>Bacillati</taxon>
        <taxon>Actinomycetota</taxon>
        <taxon>Actinomycetes</taxon>
        <taxon>Catenulisporales</taxon>
        <taxon>Catenulisporaceae</taxon>
        <taxon>Catenulispora</taxon>
    </lineage>
</organism>
<evidence type="ECO:0000259" key="4">
    <source>
        <dbReference type="PROSITE" id="PS51118"/>
    </source>
</evidence>
<dbReference type="Pfam" id="PF01638">
    <property type="entry name" value="HxlR"/>
    <property type="match status" value="1"/>
</dbReference>
<keyword evidence="6" id="KW-1185">Reference proteome</keyword>
<dbReference type="RefSeq" id="WP_344670678.1">
    <property type="nucleotide sequence ID" value="NZ_BAAAQN010000065.1"/>
</dbReference>
<dbReference type="InterPro" id="IPR002577">
    <property type="entry name" value="HTH_HxlR"/>
</dbReference>
<dbReference type="SUPFAM" id="SSF46785">
    <property type="entry name" value="Winged helix' DNA-binding domain"/>
    <property type="match status" value="1"/>
</dbReference>
<dbReference type="PROSITE" id="PS51118">
    <property type="entry name" value="HTH_HXLR"/>
    <property type="match status" value="1"/>
</dbReference>
<dbReference type="InterPro" id="IPR036388">
    <property type="entry name" value="WH-like_DNA-bd_sf"/>
</dbReference>
<feature type="domain" description="HTH hxlR-type" evidence="4">
    <location>
        <begin position="16"/>
        <end position="114"/>
    </location>
</feature>
<keyword evidence="1" id="KW-0805">Transcription regulation</keyword>
<dbReference type="PANTHER" id="PTHR33204">
    <property type="entry name" value="TRANSCRIPTIONAL REGULATOR, MARR FAMILY"/>
    <property type="match status" value="1"/>
</dbReference>
<accession>A0ABN2V9Z3</accession>
<dbReference type="EMBL" id="BAAAQN010000065">
    <property type="protein sequence ID" value="GAA2056605.1"/>
    <property type="molecule type" value="Genomic_DNA"/>
</dbReference>
<evidence type="ECO:0000256" key="3">
    <source>
        <dbReference type="ARBA" id="ARBA00023163"/>
    </source>
</evidence>
<evidence type="ECO:0000313" key="6">
    <source>
        <dbReference type="Proteomes" id="UP001500751"/>
    </source>
</evidence>
<evidence type="ECO:0000256" key="2">
    <source>
        <dbReference type="ARBA" id="ARBA00023125"/>
    </source>
</evidence>